<keyword evidence="3 5" id="KW-0285">Flavoprotein</keyword>
<evidence type="ECO:0000259" key="7">
    <source>
        <dbReference type="PROSITE" id="PS00623"/>
    </source>
</evidence>
<dbReference type="PANTHER" id="PTHR11552">
    <property type="entry name" value="GLUCOSE-METHANOL-CHOLINE GMC OXIDOREDUCTASE"/>
    <property type="match status" value="1"/>
</dbReference>
<evidence type="ECO:0000259" key="8">
    <source>
        <dbReference type="PROSITE" id="PS00624"/>
    </source>
</evidence>
<evidence type="ECO:0000313" key="10">
    <source>
        <dbReference type="Proteomes" id="UP001186944"/>
    </source>
</evidence>
<dbReference type="SUPFAM" id="SSF51905">
    <property type="entry name" value="FAD/NAD(P)-binding domain"/>
    <property type="match status" value="2"/>
</dbReference>
<dbReference type="PROSITE" id="PS00624">
    <property type="entry name" value="GMC_OXRED_2"/>
    <property type="match status" value="1"/>
</dbReference>
<dbReference type="InterPro" id="IPR036188">
    <property type="entry name" value="FAD/NAD-bd_sf"/>
</dbReference>
<reference evidence="9" key="1">
    <citation type="submission" date="2019-08" db="EMBL/GenBank/DDBJ databases">
        <title>The improved chromosome-level genome for the pearl oyster Pinctada fucata martensii using PacBio sequencing and Hi-C.</title>
        <authorList>
            <person name="Zheng Z."/>
        </authorList>
    </citation>
    <scope>NUCLEOTIDE SEQUENCE</scope>
    <source>
        <strain evidence="9">ZZ-2019</strain>
        <tissue evidence="9">Adductor muscle</tissue>
    </source>
</reference>
<feature type="compositionally biased region" description="Basic residues" evidence="6">
    <location>
        <begin position="1"/>
        <end position="10"/>
    </location>
</feature>
<feature type="compositionally biased region" description="Polar residues" evidence="6">
    <location>
        <begin position="11"/>
        <end position="23"/>
    </location>
</feature>
<feature type="domain" description="Glucose-methanol-choline oxidoreductase N-terminal" evidence="7">
    <location>
        <begin position="215"/>
        <end position="238"/>
    </location>
</feature>
<evidence type="ECO:0000256" key="3">
    <source>
        <dbReference type="ARBA" id="ARBA00022630"/>
    </source>
</evidence>
<dbReference type="Pfam" id="PF05199">
    <property type="entry name" value="GMC_oxred_C"/>
    <property type="match status" value="2"/>
</dbReference>
<accession>A0AA88YFR9</accession>
<comment type="caution">
    <text evidence="9">The sequence shown here is derived from an EMBL/GenBank/DDBJ whole genome shotgun (WGS) entry which is preliminary data.</text>
</comment>
<comment type="cofactor">
    <cofactor evidence="1">
        <name>FAD</name>
        <dbReference type="ChEBI" id="CHEBI:57692"/>
    </cofactor>
</comment>
<evidence type="ECO:0000256" key="6">
    <source>
        <dbReference type="SAM" id="MobiDB-lite"/>
    </source>
</evidence>
<protein>
    <recommendedName>
        <fullName evidence="7 8">Glucose-methanol-choline oxidoreductase N-terminal domain-containing protein</fullName>
    </recommendedName>
</protein>
<proteinExistence type="inferred from homology"/>
<dbReference type="GO" id="GO:0050660">
    <property type="term" value="F:flavin adenine dinucleotide binding"/>
    <property type="evidence" value="ECO:0007669"/>
    <property type="project" value="InterPro"/>
</dbReference>
<dbReference type="AlphaFoldDB" id="A0AA88YFR9"/>
<dbReference type="PROSITE" id="PS00623">
    <property type="entry name" value="GMC_OXRED_1"/>
    <property type="match status" value="2"/>
</dbReference>
<dbReference type="SUPFAM" id="SSF54373">
    <property type="entry name" value="FAD-linked reductases, C-terminal domain"/>
    <property type="match status" value="3"/>
</dbReference>
<dbReference type="GO" id="GO:0016614">
    <property type="term" value="F:oxidoreductase activity, acting on CH-OH group of donors"/>
    <property type="evidence" value="ECO:0007669"/>
    <property type="project" value="InterPro"/>
</dbReference>
<dbReference type="Proteomes" id="UP001186944">
    <property type="component" value="Unassembled WGS sequence"/>
</dbReference>
<evidence type="ECO:0000256" key="1">
    <source>
        <dbReference type="ARBA" id="ARBA00001974"/>
    </source>
</evidence>
<dbReference type="PANTHER" id="PTHR11552:SF147">
    <property type="entry name" value="CHOLINE DEHYDROGENASE, MITOCHONDRIAL"/>
    <property type="match status" value="1"/>
</dbReference>
<evidence type="ECO:0000313" key="9">
    <source>
        <dbReference type="EMBL" id="KAK3098403.1"/>
    </source>
</evidence>
<dbReference type="InterPro" id="IPR000172">
    <property type="entry name" value="GMC_OxRdtase_N"/>
</dbReference>
<feature type="region of interest" description="Disordered" evidence="6">
    <location>
        <begin position="1"/>
        <end position="45"/>
    </location>
</feature>
<evidence type="ECO:0000256" key="4">
    <source>
        <dbReference type="ARBA" id="ARBA00022827"/>
    </source>
</evidence>
<organism evidence="9 10">
    <name type="scientific">Pinctada imbricata</name>
    <name type="common">Atlantic pearl-oyster</name>
    <name type="synonym">Pinctada martensii</name>
    <dbReference type="NCBI Taxonomy" id="66713"/>
    <lineage>
        <taxon>Eukaryota</taxon>
        <taxon>Metazoa</taxon>
        <taxon>Spiralia</taxon>
        <taxon>Lophotrochozoa</taxon>
        <taxon>Mollusca</taxon>
        <taxon>Bivalvia</taxon>
        <taxon>Autobranchia</taxon>
        <taxon>Pteriomorphia</taxon>
        <taxon>Pterioida</taxon>
        <taxon>Pterioidea</taxon>
        <taxon>Pteriidae</taxon>
        <taxon>Pinctada</taxon>
    </lineage>
</organism>
<dbReference type="InterPro" id="IPR012132">
    <property type="entry name" value="GMC_OxRdtase"/>
</dbReference>
<dbReference type="EMBL" id="VSWD01000007">
    <property type="protein sequence ID" value="KAK3098403.1"/>
    <property type="molecule type" value="Genomic_DNA"/>
</dbReference>
<keyword evidence="10" id="KW-1185">Reference proteome</keyword>
<evidence type="ECO:0000256" key="2">
    <source>
        <dbReference type="ARBA" id="ARBA00010790"/>
    </source>
</evidence>
<feature type="compositionally biased region" description="Basic and acidic residues" evidence="6">
    <location>
        <begin position="35"/>
        <end position="45"/>
    </location>
</feature>
<feature type="compositionally biased region" description="Basic residues" evidence="6">
    <location>
        <begin position="24"/>
        <end position="34"/>
    </location>
</feature>
<dbReference type="Gene3D" id="3.50.50.60">
    <property type="entry name" value="FAD/NAD(P)-binding domain"/>
    <property type="match status" value="3"/>
</dbReference>
<comment type="similarity">
    <text evidence="2 5">Belongs to the GMC oxidoreductase family.</text>
</comment>
<dbReference type="Pfam" id="PF00732">
    <property type="entry name" value="GMC_oxred_N"/>
    <property type="match status" value="2"/>
</dbReference>
<dbReference type="Gene3D" id="3.30.560.10">
    <property type="entry name" value="Glucose Oxidase, domain 3"/>
    <property type="match status" value="2"/>
</dbReference>
<dbReference type="InterPro" id="IPR007867">
    <property type="entry name" value="GMC_OxRtase_C"/>
</dbReference>
<feature type="domain" description="Glucose-methanol-choline oxidoreductase N-terminal" evidence="7">
    <location>
        <begin position="553"/>
        <end position="576"/>
    </location>
</feature>
<name>A0AA88YFR9_PINIB</name>
<evidence type="ECO:0000256" key="5">
    <source>
        <dbReference type="RuleBase" id="RU003968"/>
    </source>
</evidence>
<gene>
    <name evidence="9" type="ORF">FSP39_019191</name>
</gene>
<keyword evidence="4 5" id="KW-0274">FAD</keyword>
<sequence>MATRRTKQRRGSPTTPDCSTYSKTPKHPMQKHRADKIERDAEKTRNVNAQHRNIKHKGLHINQRDQWADLGRPSATEIAGIKLALQLANTSILKKHGLDANQPDVDIPALKKYTYGTDAYWEEYVRHLTFTVYHPTSTFGAGSSGAVVANRLSEDPSISVLVVEAGGSGEWSLPIAVPMFHGMLQKSKYDWKYVTEPQKHACKGMKEQRSSWPRGCVLGGSSCLNSMVYVRGSRHDFDDWAANGCEGWSYKDVLPYFIKSENIQIQDMKNSDYHGKDGPLHVNPGYVTPLADLYGEAMEELGYKIIDCNGEDMIGIRLSFVESVSQTENLPKERFLILAILLHPKSRGTIRLRSSNPFDHPIIDPCYLSEYEDVETMIRGIKLALQLANTSVLKKYGLDDTHPDVNIPAFKKYKYGTDAYWEEYVRHLTFTVYHPTSTCAMGREDDPIAVVDPRLRVRGIENLRVADCSVMRTITSVGAGSSGSVLASRLSEDSSVSVLVVEAGGSGEWSLTMAIPAFLTKLQRTKYDWSFYTEPQKYACKSLREKKCLWPRGRVLGGSSCLNYMVYVRGSRHDFDDWAANGCEGWSYKDVLPYFIKSENIQIEELKNSDYHGKNGPLHVNSGCVTPLADIYGEAMEELGYKVIDSNGEEEFGYSKVQMSTKNGLRCSTAKAFLRPAMSRKNLHVSDNTTVTRVVIENKKAVGIEIIKHGKRRIIKCNKEVILSAGAIGSPHILMLSGVGPGEHLREHSIDVHADLPVGQNLQDHVISAVSFFPNQSLTATISKILHPKSIFEWLLFGTGYLKMCGIEGNAFVRTLKNSPSKHPDIQLTFLSATNPKHDWREAADNFNLKYEFIHVNASTERIHQERFIIVSTVLHPKSRGTIKLRSKDPLAYPAIDPNYLGEKEDLETMIRGTKLALKIANTSIFRKYGVDDTHPQRVMPELNGHKYGTDEYWEEYVRHFTVTGYHPTSTCAMGSVDDPDAVVDPNLRVRGIKNLRVADCSVMRTITSGNTNAPAIMIGEKAADLILQRDSVKDIKQRIQHILNKL</sequence>
<feature type="domain" description="Glucose-methanol-choline oxidoreductase N-terminal" evidence="8">
    <location>
        <begin position="726"/>
        <end position="740"/>
    </location>
</feature>